<organism evidence="2 3">
    <name type="scientific">Serratia marcescens</name>
    <dbReference type="NCBI Taxonomy" id="615"/>
    <lineage>
        <taxon>Bacteria</taxon>
        <taxon>Pseudomonadati</taxon>
        <taxon>Pseudomonadota</taxon>
        <taxon>Gammaproteobacteria</taxon>
        <taxon>Enterobacterales</taxon>
        <taxon>Yersiniaceae</taxon>
        <taxon>Serratia</taxon>
    </lineage>
</organism>
<dbReference type="AlphaFoldDB" id="A0A656VDB8"/>
<feature type="domain" description="Thioredoxin-like fold" evidence="1">
    <location>
        <begin position="4"/>
        <end position="65"/>
    </location>
</feature>
<dbReference type="Pfam" id="PF13192">
    <property type="entry name" value="Thioredoxin_3"/>
    <property type="match status" value="1"/>
</dbReference>
<dbReference type="RefSeq" id="WP_025304024.1">
    <property type="nucleotide sequence ID" value="NZ_CABHIE010000008.1"/>
</dbReference>
<evidence type="ECO:0000313" key="3">
    <source>
        <dbReference type="Proteomes" id="UP000037482"/>
    </source>
</evidence>
<evidence type="ECO:0000259" key="1">
    <source>
        <dbReference type="Pfam" id="PF13192"/>
    </source>
</evidence>
<comment type="caution">
    <text evidence="2">The sequence shown here is derived from an EMBL/GenBank/DDBJ whole genome shotgun (WGS) entry which is preliminary data.</text>
</comment>
<accession>A0A656VDB8</accession>
<dbReference type="SUPFAM" id="SSF52833">
    <property type="entry name" value="Thioredoxin-like"/>
    <property type="match status" value="1"/>
</dbReference>
<dbReference type="InterPro" id="IPR036249">
    <property type="entry name" value="Thioredoxin-like_sf"/>
</dbReference>
<proteinExistence type="predicted"/>
<dbReference type="Gene3D" id="3.40.30.10">
    <property type="entry name" value="Glutaredoxin"/>
    <property type="match status" value="1"/>
</dbReference>
<evidence type="ECO:0000313" key="2">
    <source>
        <dbReference type="EMBL" id="KMU50204.1"/>
    </source>
</evidence>
<dbReference type="InterPro" id="IPR012336">
    <property type="entry name" value="Thioredoxin-like_fold"/>
</dbReference>
<name>A0A656VDB8_SERMA</name>
<gene>
    <name evidence="2" type="ORF">AB868_04145</name>
</gene>
<dbReference type="GeneID" id="87007881"/>
<dbReference type="EMBL" id="LFJS01000014">
    <property type="protein sequence ID" value="KMU50204.1"/>
    <property type="molecule type" value="Genomic_DNA"/>
</dbReference>
<dbReference type="Proteomes" id="UP000037482">
    <property type="component" value="Unassembled WGS sequence"/>
</dbReference>
<protein>
    <submittedName>
        <fullName evidence="2">Thioredoxin</fullName>
    </submittedName>
</protein>
<sequence>MTKAVFYHAGCPVCVSAEQQLLGLLSDNVQVEVVHLGERPTRVAEAERLGVQSVPALVVDGQVLHINFGAALADLKA</sequence>
<reference evidence="2 3" key="1">
    <citation type="submission" date="2015-06" db="EMBL/GenBank/DDBJ databases">
        <title>Draft Genome of Serratia marcescens Strain AH0650_Sm1.</title>
        <authorList>
            <person name="Wan Y."/>
            <person name="Gorrie C."/>
            <person name="Holt K."/>
        </authorList>
    </citation>
    <scope>NUCLEOTIDE SEQUENCE [LARGE SCALE GENOMIC DNA]</scope>
    <source>
        <strain evidence="2 3">AH0650_Sm1</strain>
    </source>
</reference>